<evidence type="ECO:0000313" key="2">
    <source>
        <dbReference type="Proteomes" id="UP000008084"/>
    </source>
</evidence>
<dbReference type="Proteomes" id="UP000008084">
    <property type="component" value="Chromosome"/>
</dbReference>
<dbReference type="EMBL" id="FR729477">
    <property type="protein sequence ID" value="CBY26026.1"/>
    <property type="molecule type" value="Genomic_DNA"/>
</dbReference>
<dbReference type="PATRIC" id="fig|930944.6.peg.2140"/>
<name>A0A0H3NLK9_YERE1</name>
<dbReference type="AlphaFoldDB" id="A0A0H3NLK9"/>
<proteinExistence type="predicted"/>
<gene>
    <name evidence="1" type="ordered locus">Y11_21551</name>
</gene>
<organism evidence="1 2">
    <name type="scientific">Yersinia enterocolitica subsp. palearctica serotype O:3 (strain DSM 13030 / CIP 106945 / Y11)</name>
    <dbReference type="NCBI Taxonomy" id="930944"/>
    <lineage>
        <taxon>Bacteria</taxon>
        <taxon>Pseudomonadati</taxon>
        <taxon>Pseudomonadota</taxon>
        <taxon>Gammaproteobacteria</taxon>
        <taxon>Enterobacterales</taxon>
        <taxon>Yersiniaceae</taxon>
        <taxon>Yersinia</taxon>
    </lineage>
</organism>
<protein>
    <submittedName>
        <fullName evidence="1">Uncharacterized protein</fullName>
    </submittedName>
</protein>
<evidence type="ECO:0000313" key="1">
    <source>
        <dbReference type="EMBL" id="CBY26026.1"/>
    </source>
</evidence>
<sequence length="51" mass="5301">MIVSVSVERPIEGDEIKGESLTSAFCGASNDSGVVCRISLLIAPAFGTFII</sequence>
<accession>A0A0H3NLK9</accession>
<reference evidence="1 2" key="1">
    <citation type="journal article" date="2011" name="J. Bacteriol.">
        <title>Complete genome sequence of Yersinia enterocolitica subsp. palearctica serogroup O:3.</title>
        <authorList>
            <person name="Batzilla J."/>
            <person name="Hoper D."/>
            <person name="Antonenka U."/>
            <person name="Heesemann J."/>
            <person name="Rakin A."/>
        </authorList>
    </citation>
    <scope>NUCLEOTIDE SEQUENCE [LARGE SCALE GENOMIC DNA]</scope>
    <source>
        <strain evidence="2">DSM 13030 / CIP 106945 / Y11</strain>
    </source>
</reference>
<dbReference type="KEGG" id="yey:Y11_21551"/>
<dbReference type="HOGENOM" id="CLU_3105521_0_0_6"/>